<reference evidence="1 2" key="1">
    <citation type="submission" date="2017-09" db="EMBL/GenBank/DDBJ databases">
        <title>Large-scale bioinformatics analysis of Bacillus genomes uncovers conserved roles of natural products in bacterial physiology.</title>
        <authorList>
            <consortium name="Agbiome Team Llc"/>
            <person name="Bleich R.M."/>
            <person name="Grubbs K.J."/>
            <person name="Santa Maria K.C."/>
            <person name="Allen S.E."/>
            <person name="Farag S."/>
            <person name="Shank E.A."/>
            <person name="Bowers A."/>
        </authorList>
    </citation>
    <scope>NUCLEOTIDE SEQUENCE [LARGE SCALE GENOMIC DNA]</scope>
    <source>
        <strain evidence="1 2">AFS094940</strain>
    </source>
</reference>
<dbReference type="Proteomes" id="UP000220127">
    <property type="component" value="Unassembled WGS sequence"/>
</dbReference>
<accession>A0A9X6YIQ1</accession>
<proteinExistence type="predicted"/>
<dbReference type="RefSeq" id="WP_097877125.1">
    <property type="nucleotide sequence ID" value="NZ_NUIV01000047.1"/>
</dbReference>
<evidence type="ECO:0000313" key="1">
    <source>
        <dbReference type="EMBL" id="PED16464.1"/>
    </source>
</evidence>
<name>A0A9X6YIQ1_BACTU</name>
<gene>
    <name evidence="1" type="ORF">CON01_01025</name>
</gene>
<organism evidence="1 2">
    <name type="scientific">Bacillus thuringiensis</name>
    <dbReference type="NCBI Taxonomy" id="1428"/>
    <lineage>
        <taxon>Bacteria</taxon>
        <taxon>Bacillati</taxon>
        <taxon>Bacillota</taxon>
        <taxon>Bacilli</taxon>
        <taxon>Bacillales</taxon>
        <taxon>Bacillaceae</taxon>
        <taxon>Bacillus</taxon>
        <taxon>Bacillus cereus group</taxon>
    </lineage>
</organism>
<dbReference type="AlphaFoldDB" id="A0A9X6YIQ1"/>
<protein>
    <submittedName>
        <fullName evidence="1">Uncharacterized protein</fullName>
    </submittedName>
</protein>
<evidence type="ECO:0000313" key="2">
    <source>
        <dbReference type="Proteomes" id="UP000220127"/>
    </source>
</evidence>
<comment type="caution">
    <text evidence="1">The sequence shown here is derived from an EMBL/GenBank/DDBJ whole genome shotgun (WGS) entry which is preliminary data.</text>
</comment>
<dbReference type="EMBL" id="NVMD01000002">
    <property type="protein sequence ID" value="PED16464.1"/>
    <property type="molecule type" value="Genomic_DNA"/>
</dbReference>
<sequence length="87" mass="10102">MFFIGEKSATRYEIGVMKVDNENCPQHGRYIVSLLNFRECFEITDLKNTANTIFYKSKIFGKMDCVNIQNTIAENMENVPTIKIEEL</sequence>